<keyword evidence="4" id="KW-0732">Signal</keyword>
<dbReference type="GO" id="GO:0051274">
    <property type="term" value="P:beta-glucan biosynthetic process"/>
    <property type="evidence" value="ECO:0007669"/>
    <property type="project" value="TreeGrafter"/>
</dbReference>
<keyword evidence="8" id="KW-1185">Reference proteome</keyword>
<proteinExistence type="inferred from homology"/>
<dbReference type="InterPro" id="IPR013783">
    <property type="entry name" value="Ig-like_fold"/>
</dbReference>
<evidence type="ECO:0000313" key="8">
    <source>
        <dbReference type="Proteomes" id="UP000218934"/>
    </source>
</evidence>
<name>A0A2A4FZJ4_9SPHN</name>
<dbReference type="Pfam" id="PF04349">
    <property type="entry name" value="MdoG"/>
    <property type="match status" value="1"/>
</dbReference>
<keyword evidence="5" id="KW-0574">Periplasm</keyword>
<protein>
    <submittedName>
        <fullName evidence="7">Glucan biosynthesis protein D</fullName>
    </submittedName>
</protein>
<dbReference type="PANTHER" id="PTHR30504:SF3">
    <property type="entry name" value="GLUCANS BIOSYNTHESIS PROTEIN D"/>
    <property type="match status" value="1"/>
</dbReference>
<dbReference type="InterPro" id="IPR011013">
    <property type="entry name" value="Gal_mutarotase_sf_dom"/>
</dbReference>
<organism evidence="7 8">
    <name type="scientific">Rhizorhabdus dicambivorans</name>
    <dbReference type="NCBI Taxonomy" id="1850238"/>
    <lineage>
        <taxon>Bacteria</taxon>
        <taxon>Pseudomonadati</taxon>
        <taxon>Pseudomonadota</taxon>
        <taxon>Alphaproteobacteria</taxon>
        <taxon>Sphingomonadales</taxon>
        <taxon>Sphingomonadaceae</taxon>
        <taxon>Rhizorhabdus</taxon>
    </lineage>
</organism>
<dbReference type="AlphaFoldDB" id="A0A2A4FZJ4"/>
<dbReference type="InterPro" id="IPR007444">
    <property type="entry name" value="Glucan_biosyn_MdoG_C"/>
</dbReference>
<comment type="subcellular location">
    <subcellularLocation>
        <location evidence="1">Periplasm</location>
    </subcellularLocation>
</comment>
<evidence type="ECO:0000313" key="7">
    <source>
        <dbReference type="EMBL" id="PCE42919.1"/>
    </source>
</evidence>
<evidence type="ECO:0000256" key="3">
    <source>
        <dbReference type="ARBA" id="ARBA00009284"/>
    </source>
</evidence>
<gene>
    <name evidence="7" type="ORF">COO09_08715</name>
</gene>
<dbReference type="InterPro" id="IPR014718">
    <property type="entry name" value="GH-type_carb-bd"/>
</dbReference>
<comment type="pathway">
    <text evidence="2">Glycan metabolism; osmoregulated periplasmic glucan (OPG) biosynthesis.</text>
</comment>
<comment type="caution">
    <text evidence="7">The sequence shown here is derived from an EMBL/GenBank/DDBJ whole genome shotgun (WGS) entry which is preliminary data.</text>
</comment>
<dbReference type="EMBL" id="NWUF01000006">
    <property type="protein sequence ID" value="PCE42919.1"/>
    <property type="molecule type" value="Genomic_DNA"/>
</dbReference>
<dbReference type="Gene3D" id="2.60.40.10">
    <property type="entry name" value="Immunoglobulins"/>
    <property type="match status" value="1"/>
</dbReference>
<evidence type="ECO:0000259" key="6">
    <source>
        <dbReference type="Pfam" id="PF04349"/>
    </source>
</evidence>
<dbReference type="KEGG" id="rdi:CMV14_04580"/>
<evidence type="ECO:0000256" key="1">
    <source>
        <dbReference type="ARBA" id="ARBA00004418"/>
    </source>
</evidence>
<dbReference type="Gene3D" id="2.70.98.10">
    <property type="match status" value="1"/>
</dbReference>
<dbReference type="InterPro" id="IPR014438">
    <property type="entry name" value="Glucan_biosyn_MdoG/MdoD"/>
</dbReference>
<reference evidence="7 8" key="1">
    <citation type="submission" date="2017-09" db="EMBL/GenBank/DDBJ databases">
        <title>The Catabolism of 3,6-Dichlorosalicylic acid is Initiated by the Cytochrome P450 Monooxygenase DsmABC in Rhizorhabdus dicambivorans Ndbn-20.</title>
        <authorList>
            <person name="Na L."/>
        </authorList>
    </citation>
    <scope>NUCLEOTIDE SEQUENCE [LARGE SCALE GENOMIC DNA]</scope>
    <source>
        <strain evidence="7 8">Ndbn-20m</strain>
    </source>
</reference>
<dbReference type="GO" id="GO:0003824">
    <property type="term" value="F:catalytic activity"/>
    <property type="evidence" value="ECO:0007669"/>
    <property type="project" value="InterPro"/>
</dbReference>
<evidence type="ECO:0000256" key="2">
    <source>
        <dbReference type="ARBA" id="ARBA00005001"/>
    </source>
</evidence>
<dbReference type="SUPFAM" id="SSF81296">
    <property type="entry name" value="E set domains"/>
    <property type="match status" value="1"/>
</dbReference>
<dbReference type="RefSeq" id="WP_066959710.1">
    <property type="nucleotide sequence ID" value="NZ_CP023449.1"/>
</dbReference>
<comment type="similarity">
    <text evidence="3">Belongs to the OpgD/OpgG family.</text>
</comment>
<evidence type="ECO:0000256" key="4">
    <source>
        <dbReference type="ARBA" id="ARBA00022729"/>
    </source>
</evidence>
<accession>A0A2A4FZJ4</accession>
<dbReference type="InterPro" id="IPR014756">
    <property type="entry name" value="Ig_E-set"/>
</dbReference>
<dbReference type="GO" id="GO:0030288">
    <property type="term" value="C:outer membrane-bounded periplasmic space"/>
    <property type="evidence" value="ECO:0007669"/>
    <property type="project" value="TreeGrafter"/>
</dbReference>
<dbReference type="PANTHER" id="PTHR30504">
    <property type="entry name" value="GLUCANS BIOSYNTHESIS PROTEIN"/>
    <property type="match status" value="1"/>
</dbReference>
<dbReference type="UniPathway" id="UPA00637"/>
<evidence type="ECO:0000256" key="5">
    <source>
        <dbReference type="ARBA" id="ARBA00022764"/>
    </source>
</evidence>
<dbReference type="SUPFAM" id="SSF74650">
    <property type="entry name" value="Galactose mutarotase-like"/>
    <property type="match status" value="1"/>
</dbReference>
<dbReference type="OrthoDB" id="9777817at2"/>
<dbReference type="GO" id="GO:0030246">
    <property type="term" value="F:carbohydrate binding"/>
    <property type="evidence" value="ECO:0007669"/>
    <property type="project" value="InterPro"/>
</dbReference>
<sequence length="520" mass="56105">MFDRRQTLGLLGAALAFGGDAVAATPRSALGAGQPFSWDGLKGQAAALARGRARPLPRPDPRAHAVDYDAANRIAFRPDRAIFPDDGYSVRLFPLVRNAPIPVRVSVVENGRARLIEHSEDMFAVGPATDPDNAGPAPHIVPGIAGFRVMNRGGVGDWLAFLGASYFRSAGPLAQYGLSARGLAIDTGIDGAEEFPVFTAFWLERTGTGGEGGLTVYALLESPSVVGAYRFATVKGSAEIVQDVSVALWMRRDVRRLGIAPLTSMFWYDEGNPAQRADWRPEIHDSDGLLIHNRAGERIWRPLGNPPRATINAFADPGGGPGDGLGGGFGLLQRDRAFDHYQDDGVFYEKRPGLWVEPKGDWGPGAVMLYEIPTSRETDDNIVAFWTPDRPATAGSRFAFDYRLRWIGGEPDAAPLARVVDRWTGTAGRPGLDPIANARRLVVDFEGPALRGLDRGSGVTAAVAVDRGRILSSVAYPVVGRPGRWRLIVDTSKTPDPANLRATLQRGDAPLSETVIHQFY</sequence>
<feature type="domain" description="Glucan biosynthesis periplasmic MdoG C-terminal" evidence="6">
    <location>
        <begin position="36"/>
        <end position="519"/>
    </location>
</feature>
<dbReference type="Proteomes" id="UP000218934">
    <property type="component" value="Unassembled WGS sequence"/>
</dbReference>
<dbReference type="PIRSF" id="PIRSF006281">
    <property type="entry name" value="MdoG"/>
    <property type="match status" value="1"/>
</dbReference>